<dbReference type="OrthoDB" id="3440249at2759"/>
<dbReference type="InterPro" id="IPR045183">
    <property type="entry name" value="Ebi-like"/>
</dbReference>
<dbReference type="PANTHER" id="PTHR22846">
    <property type="entry name" value="WD40 REPEAT PROTEIN"/>
    <property type="match status" value="1"/>
</dbReference>
<evidence type="ECO:0000313" key="6">
    <source>
        <dbReference type="EMBL" id="KAG5458209.1"/>
    </source>
</evidence>
<keyword evidence="3" id="KW-0677">Repeat</keyword>
<dbReference type="GO" id="GO:0000118">
    <property type="term" value="C:histone deacetylase complex"/>
    <property type="evidence" value="ECO:0007669"/>
    <property type="project" value="TreeGrafter"/>
</dbReference>
<feature type="repeat" description="WD" evidence="5">
    <location>
        <begin position="14"/>
        <end position="60"/>
    </location>
</feature>
<dbReference type="PROSITE" id="PS50294">
    <property type="entry name" value="WD_REPEATS_REGION"/>
    <property type="match status" value="2"/>
</dbReference>
<dbReference type="EMBL" id="JAEFCI010008829">
    <property type="protein sequence ID" value="KAG5458209.1"/>
    <property type="molecule type" value="Genomic_DNA"/>
</dbReference>
<dbReference type="Gene3D" id="2.130.10.10">
    <property type="entry name" value="YVTN repeat-like/Quinoprotein amine dehydrogenase"/>
    <property type="match status" value="1"/>
</dbReference>
<comment type="caution">
    <text evidence="6">The sequence shown here is derived from an EMBL/GenBank/DDBJ whole genome shotgun (WGS) entry which is preliminary data.</text>
</comment>
<dbReference type="GO" id="GO:0006357">
    <property type="term" value="P:regulation of transcription by RNA polymerase II"/>
    <property type="evidence" value="ECO:0007669"/>
    <property type="project" value="TreeGrafter"/>
</dbReference>
<organism evidence="6 7">
    <name type="scientific">Olpidium bornovanus</name>
    <dbReference type="NCBI Taxonomy" id="278681"/>
    <lineage>
        <taxon>Eukaryota</taxon>
        <taxon>Fungi</taxon>
        <taxon>Fungi incertae sedis</taxon>
        <taxon>Olpidiomycota</taxon>
        <taxon>Olpidiomycotina</taxon>
        <taxon>Olpidiomycetes</taxon>
        <taxon>Olpidiales</taxon>
        <taxon>Olpidiaceae</taxon>
        <taxon>Olpidium</taxon>
    </lineage>
</organism>
<evidence type="ECO:0000256" key="3">
    <source>
        <dbReference type="ARBA" id="ARBA00022737"/>
    </source>
</evidence>
<name>A0A8H7ZS31_9FUNG</name>
<evidence type="ECO:0000256" key="4">
    <source>
        <dbReference type="ARBA" id="ARBA00023242"/>
    </source>
</evidence>
<evidence type="ECO:0000256" key="5">
    <source>
        <dbReference type="PROSITE-ProRule" id="PRU00221"/>
    </source>
</evidence>
<dbReference type="InterPro" id="IPR001680">
    <property type="entry name" value="WD40_rpt"/>
</dbReference>
<dbReference type="SUPFAM" id="SSF50978">
    <property type="entry name" value="WD40 repeat-like"/>
    <property type="match status" value="1"/>
</dbReference>
<dbReference type="SMART" id="SM00320">
    <property type="entry name" value="WD40"/>
    <property type="match status" value="2"/>
</dbReference>
<dbReference type="PANTHER" id="PTHR22846:SF2">
    <property type="entry name" value="F-BOX-LIKE_WD REPEAT-CONTAINING PROTEIN EBI"/>
    <property type="match status" value="1"/>
</dbReference>
<dbReference type="AlphaFoldDB" id="A0A8H7ZS31"/>
<dbReference type="Proteomes" id="UP000673691">
    <property type="component" value="Unassembled WGS sequence"/>
</dbReference>
<protein>
    <submittedName>
        <fullName evidence="6">WD40-repeat-containing domain protein</fullName>
    </submittedName>
</protein>
<dbReference type="InterPro" id="IPR036322">
    <property type="entry name" value="WD40_repeat_dom_sf"/>
</dbReference>
<dbReference type="PROSITE" id="PS50082">
    <property type="entry name" value="WD_REPEATS_2"/>
    <property type="match status" value="2"/>
</dbReference>
<keyword evidence="4" id="KW-0539">Nucleus</keyword>
<dbReference type="InterPro" id="IPR015943">
    <property type="entry name" value="WD40/YVTN_repeat-like_dom_sf"/>
</dbReference>
<evidence type="ECO:0000313" key="7">
    <source>
        <dbReference type="Proteomes" id="UP000673691"/>
    </source>
</evidence>
<feature type="repeat" description="WD" evidence="5">
    <location>
        <begin position="61"/>
        <end position="86"/>
    </location>
</feature>
<reference evidence="6 7" key="1">
    <citation type="journal article" name="Sci. Rep.">
        <title>Genome-scale phylogenetic analyses confirm Olpidium as the closest living zoosporic fungus to the non-flagellated, terrestrial fungi.</title>
        <authorList>
            <person name="Chang Y."/>
            <person name="Rochon D."/>
            <person name="Sekimoto S."/>
            <person name="Wang Y."/>
            <person name="Chovatia M."/>
            <person name="Sandor L."/>
            <person name="Salamov A."/>
            <person name="Grigoriev I.V."/>
            <person name="Stajich J.E."/>
            <person name="Spatafora J.W."/>
        </authorList>
    </citation>
    <scope>NUCLEOTIDE SEQUENCE [LARGE SCALE GENOMIC DNA]</scope>
    <source>
        <strain evidence="6">S191</strain>
    </source>
</reference>
<gene>
    <name evidence="6" type="ORF">BJ554DRAFT_1612</name>
</gene>
<dbReference type="InterPro" id="IPR019775">
    <property type="entry name" value="WD40_repeat_CS"/>
</dbReference>
<evidence type="ECO:0000256" key="1">
    <source>
        <dbReference type="ARBA" id="ARBA00004123"/>
    </source>
</evidence>
<sequence>MQIWSLAYDDPVIGLAHRKQIYTLRWSPKTNGGGQRVLATASYDHTVKLWEIPGGTCLRTLMGHTDSVMALAFSPSGNLVATGGFDKDKEVRLWNAETGKLVRRHNVRAGVYEVGWNSAGDCVAASVVVIRAPS</sequence>
<dbReference type="Pfam" id="PF00400">
    <property type="entry name" value="WD40"/>
    <property type="match status" value="2"/>
</dbReference>
<proteinExistence type="predicted"/>
<keyword evidence="7" id="KW-1185">Reference proteome</keyword>
<dbReference type="PROSITE" id="PS00678">
    <property type="entry name" value="WD_REPEATS_1"/>
    <property type="match status" value="1"/>
</dbReference>
<evidence type="ECO:0000256" key="2">
    <source>
        <dbReference type="ARBA" id="ARBA00022574"/>
    </source>
</evidence>
<dbReference type="GO" id="GO:0003714">
    <property type="term" value="F:transcription corepressor activity"/>
    <property type="evidence" value="ECO:0007669"/>
    <property type="project" value="InterPro"/>
</dbReference>
<comment type="subcellular location">
    <subcellularLocation>
        <location evidence="1">Nucleus</location>
    </subcellularLocation>
</comment>
<keyword evidence="2 5" id="KW-0853">WD repeat</keyword>
<accession>A0A8H7ZS31</accession>